<feature type="compositionally biased region" description="Basic and acidic residues" evidence="2">
    <location>
        <begin position="186"/>
        <end position="199"/>
    </location>
</feature>
<proteinExistence type="inferred from homology"/>
<accession>A0AA97BNJ5</accession>
<dbReference type="EMBL" id="CP053540">
    <property type="protein sequence ID" value="WOB45567.1"/>
    <property type="molecule type" value="Genomic_DNA"/>
</dbReference>
<comment type="similarity">
    <text evidence="1">Belongs to the TolB family.</text>
</comment>
<dbReference type="PANTHER" id="PTHR36842:SF1">
    <property type="entry name" value="PROTEIN TOLB"/>
    <property type="match status" value="1"/>
</dbReference>
<feature type="region of interest" description="Disordered" evidence="2">
    <location>
        <begin position="162"/>
        <end position="303"/>
    </location>
</feature>
<organism evidence="3">
    <name type="scientific">Thermoleptolyngbya oregonensis NK1-22</name>
    <dbReference type="NCBI Taxonomy" id="2547457"/>
    <lineage>
        <taxon>Bacteria</taxon>
        <taxon>Bacillati</taxon>
        <taxon>Cyanobacteriota</taxon>
        <taxon>Cyanophyceae</taxon>
        <taxon>Oculatellales</taxon>
        <taxon>Oculatellaceae</taxon>
        <taxon>Thermoleptolyngbya</taxon>
    </lineage>
</organism>
<dbReference type="KEGG" id="tog:HNI00_02225"/>
<dbReference type="Pfam" id="PF07676">
    <property type="entry name" value="PD40"/>
    <property type="match status" value="2"/>
</dbReference>
<dbReference type="InterPro" id="IPR011042">
    <property type="entry name" value="6-blade_b-propeller_TolB-like"/>
</dbReference>
<protein>
    <submittedName>
        <fullName evidence="3">Uncharacterized protein</fullName>
    </submittedName>
</protein>
<dbReference type="AlphaFoldDB" id="A0AA97BNJ5"/>
<dbReference type="Gene3D" id="2.120.10.30">
    <property type="entry name" value="TolB, C-terminal domain"/>
    <property type="match status" value="1"/>
</dbReference>
<reference evidence="3" key="1">
    <citation type="submission" date="2020-05" db="EMBL/GenBank/DDBJ databases">
        <authorList>
            <person name="Zhu T."/>
            <person name="Keshari N."/>
            <person name="Lu X."/>
        </authorList>
    </citation>
    <scope>NUCLEOTIDE SEQUENCE</scope>
    <source>
        <strain evidence="3">NK1-22</strain>
    </source>
</reference>
<feature type="compositionally biased region" description="Polar residues" evidence="2">
    <location>
        <begin position="252"/>
        <end position="265"/>
    </location>
</feature>
<name>A0AA97BNJ5_9CYAN</name>
<dbReference type="SUPFAM" id="SSF82171">
    <property type="entry name" value="DPP6 N-terminal domain-like"/>
    <property type="match status" value="1"/>
</dbReference>
<evidence type="ECO:0000313" key="3">
    <source>
        <dbReference type="EMBL" id="WOB45567.1"/>
    </source>
</evidence>
<evidence type="ECO:0000256" key="2">
    <source>
        <dbReference type="SAM" id="MobiDB-lite"/>
    </source>
</evidence>
<dbReference type="InterPro" id="IPR011659">
    <property type="entry name" value="WD40"/>
</dbReference>
<gene>
    <name evidence="3" type="ORF">HNI00_02225</name>
</gene>
<sequence>MAIALLLLLGGCTYPHLLNLPSDASGQTLNSPFAQQEPQLSGDYLVFVSDRNGSQDVYLYDLPHRRLVDLPGLNAIDMAAEHPGVSADGRFIVFAASRQGRQDIYLYDRQIQYRRNLTDGLNASVRNPSISADGQRIAYESNASGHWDIVLCDRAGKPLDLSATPLDTASPDEKSPGEKSPGGKSPGEKLTKANPEREVSPAFPLPLEPPPTNAPAVDSALPNLAPSAAEPQASDETAPSPAIAPPPTLSPNSQSPHSQIDTTVTLPEAIGLTGQQSEAVEEWDNEAPRKGDRPQSAGTNLLP</sequence>
<evidence type="ECO:0000256" key="1">
    <source>
        <dbReference type="ARBA" id="ARBA00009820"/>
    </source>
</evidence>
<dbReference type="PANTHER" id="PTHR36842">
    <property type="entry name" value="PROTEIN TOLB HOMOLOG"/>
    <property type="match status" value="1"/>
</dbReference>
<feature type="compositionally biased region" description="Pro residues" evidence="2">
    <location>
        <begin position="203"/>
        <end position="213"/>
    </location>
</feature>